<dbReference type="Proteomes" id="UP001239111">
    <property type="component" value="Chromosome 4"/>
</dbReference>
<organism evidence="1 2">
    <name type="scientific">Eretmocerus hayati</name>
    <dbReference type="NCBI Taxonomy" id="131215"/>
    <lineage>
        <taxon>Eukaryota</taxon>
        <taxon>Metazoa</taxon>
        <taxon>Ecdysozoa</taxon>
        <taxon>Arthropoda</taxon>
        <taxon>Hexapoda</taxon>
        <taxon>Insecta</taxon>
        <taxon>Pterygota</taxon>
        <taxon>Neoptera</taxon>
        <taxon>Endopterygota</taxon>
        <taxon>Hymenoptera</taxon>
        <taxon>Apocrita</taxon>
        <taxon>Proctotrupomorpha</taxon>
        <taxon>Chalcidoidea</taxon>
        <taxon>Aphelinidae</taxon>
        <taxon>Aphelininae</taxon>
        <taxon>Eretmocerus</taxon>
    </lineage>
</organism>
<accession>A0ACC2N4S8</accession>
<dbReference type="EMBL" id="CM056744">
    <property type="protein sequence ID" value="KAJ8665938.1"/>
    <property type="molecule type" value="Genomic_DNA"/>
</dbReference>
<evidence type="ECO:0000313" key="1">
    <source>
        <dbReference type="EMBL" id="KAJ8665938.1"/>
    </source>
</evidence>
<reference evidence="1" key="1">
    <citation type="submission" date="2023-04" db="EMBL/GenBank/DDBJ databases">
        <title>A chromosome-level genome assembly of the parasitoid wasp Eretmocerus hayati.</title>
        <authorList>
            <person name="Zhong Y."/>
            <person name="Liu S."/>
            <person name="Liu Y."/>
        </authorList>
    </citation>
    <scope>NUCLEOTIDE SEQUENCE</scope>
    <source>
        <strain evidence="1">ZJU_SS_LIU_2023</strain>
    </source>
</reference>
<name>A0ACC2N4S8_9HYME</name>
<evidence type="ECO:0000313" key="2">
    <source>
        <dbReference type="Proteomes" id="UP001239111"/>
    </source>
</evidence>
<comment type="caution">
    <text evidence="1">The sequence shown here is derived from an EMBL/GenBank/DDBJ whole genome shotgun (WGS) entry which is preliminary data.</text>
</comment>
<keyword evidence="2" id="KW-1185">Reference proteome</keyword>
<gene>
    <name evidence="1" type="ORF">QAD02_007600</name>
</gene>
<protein>
    <submittedName>
        <fullName evidence="1">Uncharacterized protein</fullName>
    </submittedName>
</protein>
<proteinExistence type="predicted"/>
<sequence>MNTIRNYECSFYECLNQVVCGDCYKQKLLPELQCVYSLTIHRCSEFLLGSVQYFNCVICGIRIPYERLDVLTARNPNGTVLIDLLNSAALSEIAVASDINISCPQALRTHNLRASGREESKLLDILNQTTNIRKASEEIWKTITESAIGEIETFIESSTSENNSAE</sequence>